<comment type="caution">
    <text evidence="1">The sequence shown here is derived from an EMBL/GenBank/DDBJ whole genome shotgun (WGS) entry which is preliminary data.</text>
</comment>
<protein>
    <submittedName>
        <fullName evidence="1">Uncharacterized protein</fullName>
    </submittedName>
</protein>
<reference evidence="1 2" key="1">
    <citation type="submission" date="2015-07" db="EMBL/GenBank/DDBJ databases">
        <title>Emmonsia species relationships and genome sequence.</title>
        <authorList>
            <person name="Cuomo C.A."/>
            <person name="Schwartz I.S."/>
            <person name="Kenyon C."/>
            <person name="de Hoog G.S."/>
            <person name="Govender N.P."/>
            <person name="Botha A."/>
            <person name="Moreno L."/>
            <person name="de Vries M."/>
            <person name="Munoz J.F."/>
            <person name="Stielow J.B."/>
        </authorList>
    </citation>
    <scope>NUCLEOTIDE SEQUENCE [LARGE SCALE GENOMIC DNA]</scope>
    <source>
        <strain evidence="1 2">CBS 136260</strain>
    </source>
</reference>
<dbReference type="EMBL" id="LGUA01000299">
    <property type="protein sequence ID" value="OAX82482.1"/>
    <property type="molecule type" value="Genomic_DNA"/>
</dbReference>
<evidence type="ECO:0000313" key="2">
    <source>
        <dbReference type="Proteomes" id="UP000091918"/>
    </source>
</evidence>
<dbReference type="OrthoDB" id="10564870at2759"/>
<keyword evidence="2" id="KW-1185">Reference proteome</keyword>
<proteinExistence type="predicted"/>
<sequence length="59" mass="6582">MNLRSELGRRKPTTSSQSKYVEELDAAKLRAGLATALHISQPGNLFFQTNKLDGKLHEN</sequence>
<accession>A0A1B7P0C0</accession>
<dbReference type="Proteomes" id="UP000091918">
    <property type="component" value="Unassembled WGS sequence"/>
</dbReference>
<organism evidence="1 2">
    <name type="scientific">Emergomyces africanus</name>
    <dbReference type="NCBI Taxonomy" id="1955775"/>
    <lineage>
        <taxon>Eukaryota</taxon>
        <taxon>Fungi</taxon>
        <taxon>Dikarya</taxon>
        <taxon>Ascomycota</taxon>
        <taxon>Pezizomycotina</taxon>
        <taxon>Eurotiomycetes</taxon>
        <taxon>Eurotiomycetidae</taxon>
        <taxon>Onygenales</taxon>
        <taxon>Ajellomycetaceae</taxon>
        <taxon>Emergomyces</taxon>
    </lineage>
</organism>
<dbReference type="AlphaFoldDB" id="A0A1B7P0C0"/>
<gene>
    <name evidence="1" type="ORF">ACJ72_03165</name>
</gene>
<name>A0A1B7P0C0_9EURO</name>
<evidence type="ECO:0000313" key="1">
    <source>
        <dbReference type="EMBL" id="OAX82482.1"/>
    </source>
</evidence>